<evidence type="ECO:0000313" key="4">
    <source>
        <dbReference type="Proteomes" id="UP000663940"/>
    </source>
</evidence>
<dbReference type="PANTHER" id="PTHR43329">
    <property type="entry name" value="EPOXIDE HYDROLASE"/>
    <property type="match status" value="1"/>
</dbReference>
<name>A0ABX7UKZ9_9SPHI</name>
<dbReference type="InterPro" id="IPR029058">
    <property type="entry name" value="AB_hydrolase_fold"/>
</dbReference>
<protein>
    <submittedName>
        <fullName evidence="3">Alpha/beta hydrolase</fullName>
    </submittedName>
</protein>
<dbReference type="Pfam" id="PF00561">
    <property type="entry name" value="Abhydrolase_1"/>
    <property type="match status" value="1"/>
</dbReference>
<organism evidence="3 4">
    <name type="scientific">Mucilaginibacter rubeus</name>
    <dbReference type="NCBI Taxonomy" id="2027860"/>
    <lineage>
        <taxon>Bacteria</taxon>
        <taxon>Pseudomonadati</taxon>
        <taxon>Bacteroidota</taxon>
        <taxon>Sphingobacteriia</taxon>
        <taxon>Sphingobacteriales</taxon>
        <taxon>Sphingobacteriaceae</taxon>
        <taxon>Mucilaginibacter</taxon>
    </lineage>
</organism>
<proteinExistence type="predicted"/>
<sequence>MGGLKNIKTDLLEIAYLEAGKAGEQVVLLLHGWPDDATTWNDITLTGYRTIAPFYRGFGQTRFLDEKTPRTGNAARLALDMIAMLDALGIEQFLVIGHDWGSTVAETLVVGWPERVKKIAQVSTPSLLGGLQTPPFSTVRLYWYQWFQCTARGVEAVKKYPIGFARIMWETWSPEGWFNESIFERVSQSWQNPDFADVTLHSYRSRWGEDELDPSSQELEEKVKATKTLSLPALYIQGEADGVTTLSAGEKVKEKFTGPYQRITLPGVGHFPSREAPEKLAGILLEFLTND</sequence>
<evidence type="ECO:0000313" key="3">
    <source>
        <dbReference type="EMBL" id="QTE52443.1"/>
    </source>
</evidence>
<evidence type="ECO:0000259" key="2">
    <source>
        <dbReference type="Pfam" id="PF00561"/>
    </source>
</evidence>
<feature type="domain" description="AB hydrolase-1" evidence="2">
    <location>
        <begin position="26"/>
        <end position="273"/>
    </location>
</feature>
<keyword evidence="1 3" id="KW-0378">Hydrolase</keyword>
<dbReference type="GO" id="GO:0016787">
    <property type="term" value="F:hydrolase activity"/>
    <property type="evidence" value="ECO:0007669"/>
    <property type="project" value="UniProtKB-KW"/>
</dbReference>
<gene>
    <name evidence="3" type="ORF">J3L21_10995</name>
</gene>
<reference evidence="3 4" key="1">
    <citation type="submission" date="2021-03" db="EMBL/GenBank/DDBJ databases">
        <title>Mucilaginibacter strains isolated from gold and copper mining confer multi heavy-metal resistance.</title>
        <authorList>
            <person name="Li Y."/>
        </authorList>
    </citation>
    <scope>NUCLEOTIDE SEQUENCE [LARGE SCALE GENOMIC DNA]</scope>
    <source>
        <strain evidence="3 4">P2-4</strain>
    </source>
</reference>
<dbReference type="PRINTS" id="PR00111">
    <property type="entry name" value="ABHYDROLASE"/>
</dbReference>
<dbReference type="PRINTS" id="PR00412">
    <property type="entry name" value="EPOXHYDRLASE"/>
</dbReference>
<evidence type="ECO:0000256" key="1">
    <source>
        <dbReference type="ARBA" id="ARBA00022801"/>
    </source>
</evidence>
<accession>A0ABX7UKZ9</accession>
<dbReference type="Gene3D" id="3.40.50.1820">
    <property type="entry name" value="alpha/beta hydrolase"/>
    <property type="match status" value="1"/>
</dbReference>
<dbReference type="RefSeq" id="WP_208057790.1">
    <property type="nucleotide sequence ID" value="NZ_CP043451.1"/>
</dbReference>
<dbReference type="EMBL" id="CP071880">
    <property type="protein sequence ID" value="QTE52443.1"/>
    <property type="molecule type" value="Genomic_DNA"/>
</dbReference>
<dbReference type="SUPFAM" id="SSF53474">
    <property type="entry name" value="alpha/beta-Hydrolases"/>
    <property type="match status" value="1"/>
</dbReference>
<dbReference type="Proteomes" id="UP000663940">
    <property type="component" value="Chromosome"/>
</dbReference>
<dbReference type="InterPro" id="IPR000073">
    <property type="entry name" value="AB_hydrolase_1"/>
</dbReference>
<keyword evidence="4" id="KW-1185">Reference proteome</keyword>
<dbReference type="InterPro" id="IPR000639">
    <property type="entry name" value="Epox_hydrolase-like"/>
</dbReference>